<dbReference type="GO" id="GO:0019104">
    <property type="term" value="F:DNA N-glycosylase activity"/>
    <property type="evidence" value="ECO:0007669"/>
    <property type="project" value="UniProtKB-ARBA"/>
</dbReference>
<evidence type="ECO:0000259" key="11">
    <source>
        <dbReference type="SMART" id="SM00478"/>
    </source>
</evidence>
<keyword evidence="9" id="KW-0326">Glycosidase</keyword>
<proteinExistence type="inferred from homology"/>
<evidence type="ECO:0000256" key="3">
    <source>
        <dbReference type="ARBA" id="ARBA00022723"/>
    </source>
</evidence>
<dbReference type="PANTHER" id="PTHR10359:SF19">
    <property type="entry name" value="DNA REPAIR GLYCOSYLASE MJ1434-RELATED"/>
    <property type="match status" value="1"/>
</dbReference>
<dbReference type="GO" id="GO:0051539">
    <property type="term" value="F:4 iron, 4 sulfur cluster binding"/>
    <property type="evidence" value="ECO:0007669"/>
    <property type="project" value="UniProtKB-KW"/>
</dbReference>
<organism evidence="12 13">
    <name type="scientific">candidate division WOR_3 bacterium SM1_77</name>
    <dbReference type="NCBI Taxonomy" id="1703778"/>
    <lineage>
        <taxon>Bacteria</taxon>
        <taxon>Bacteria division WOR-3</taxon>
    </lineage>
</organism>
<dbReference type="Gene3D" id="1.10.340.30">
    <property type="entry name" value="Hypothetical protein, domain 2"/>
    <property type="match status" value="1"/>
</dbReference>
<evidence type="ECO:0000313" key="12">
    <source>
        <dbReference type="EMBL" id="KPL14971.1"/>
    </source>
</evidence>
<dbReference type="PANTHER" id="PTHR10359">
    <property type="entry name" value="A/G-SPECIFIC ADENINE GLYCOSYLASE/ENDONUCLEASE III"/>
    <property type="match status" value="1"/>
</dbReference>
<keyword evidence="8" id="KW-0234">DNA repair</keyword>
<feature type="domain" description="HhH-GPD" evidence="11">
    <location>
        <begin position="41"/>
        <end position="199"/>
    </location>
</feature>
<evidence type="ECO:0000313" key="13">
    <source>
        <dbReference type="Proteomes" id="UP000050975"/>
    </source>
</evidence>
<keyword evidence="6" id="KW-0408">Iron</keyword>
<dbReference type="Gene3D" id="1.10.1670.10">
    <property type="entry name" value="Helix-hairpin-Helix base-excision DNA repair enzymes (C-terminal)"/>
    <property type="match status" value="1"/>
</dbReference>
<keyword evidence="7" id="KW-0411">Iron-sulfur</keyword>
<dbReference type="SMART" id="SM00278">
    <property type="entry name" value="HhH1"/>
    <property type="match status" value="1"/>
</dbReference>
<evidence type="ECO:0008006" key="14">
    <source>
        <dbReference type="Google" id="ProtNLM"/>
    </source>
</evidence>
<dbReference type="GO" id="GO:0006284">
    <property type="term" value="P:base-excision repair"/>
    <property type="evidence" value="ECO:0007669"/>
    <property type="project" value="InterPro"/>
</dbReference>
<dbReference type="InterPro" id="IPR000445">
    <property type="entry name" value="HhH_motif"/>
</dbReference>
<dbReference type="CDD" id="cd00056">
    <property type="entry name" value="ENDO3c"/>
    <property type="match status" value="1"/>
</dbReference>
<dbReference type="GO" id="GO:0046872">
    <property type="term" value="F:metal ion binding"/>
    <property type="evidence" value="ECO:0007669"/>
    <property type="project" value="UniProtKB-KW"/>
</dbReference>
<keyword evidence="4" id="KW-0227">DNA damage</keyword>
<dbReference type="AlphaFoldDB" id="A0A0S8K1B5"/>
<dbReference type="EMBL" id="LJVE01000028">
    <property type="protein sequence ID" value="KPL14971.1"/>
    <property type="molecule type" value="Genomic_DNA"/>
</dbReference>
<evidence type="ECO:0000256" key="2">
    <source>
        <dbReference type="ARBA" id="ARBA00022485"/>
    </source>
</evidence>
<evidence type="ECO:0000256" key="5">
    <source>
        <dbReference type="ARBA" id="ARBA00022801"/>
    </source>
</evidence>
<dbReference type="GO" id="GO:0003677">
    <property type="term" value="F:DNA binding"/>
    <property type="evidence" value="ECO:0007669"/>
    <property type="project" value="InterPro"/>
</dbReference>
<dbReference type="Proteomes" id="UP000050975">
    <property type="component" value="Unassembled WGS sequence"/>
</dbReference>
<name>A0A0S8K1B5_UNCW3</name>
<comment type="similarity">
    <text evidence="1">Belongs to the Nth/MutY family.</text>
</comment>
<sequence length="220" mass="25192">MNTASSSTIFLKIYNTLYKTFGPQHWWPGDTPFEIMVGAILTQNTNWRNVSSAIERIRNAHLLHPKKLLANIRKIPQLIKPSGFYRLKSQYLRAFLHYYVDTYAGLARKMSAEKTNVLRKELLAIKGIGPETADSILLYALGKRVFVIDAYTRRILSRHNIIDIHDSYDNIQKFIQQNLPPSTKVYNEFHALLVRTGKEYCKKNDPLCSACPLGTILPPA</sequence>
<dbReference type="SUPFAM" id="SSF48150">
    <property type="entry name" value="DNA-glycosylase"/>
    <property type="match status" value="1"/>
</dbReference>
<evidence type="ECO:0000256" key="4">
    <source>
        <dbReference type="ARBA" id="ARBA00022763"/>
    </source>
</evidence>
<dbReference type="InterPro" id="IPR003583">
    <property type="entry name" value="Hlx-hairpin-Hlx_DNA-bd_motif"/>
</dbReference>
<evidence type="ECO:0000256" key="8">
    <source>
        <dbReference type="ARBA" id="ARBA00023204"/>
    </source>
</evidence>
<evidence type="ECO:0000259" key="10">
    <source>
        <dbReference type="SMART" id="SM00278"/>
    </source>
</evidence>
<comment type="caution">
    <text evidence="12">The sequence shown here is derived from an EMBL/GenBank/DDBJ whole genome shotgun (WGS) entry which is preliminary data.</text>
</comment>
<evidence type="ECO:0000256" key="6">
    <source>
        <dbReference type="ARBA" id="ARBA00023004"/>
    </source>
</evidence>
<reference evidence="12 13" key="1">
    <citation type="journal article" date="2015" name="Microbiome">
        <title>Genomic resolution of linkages in carbon, nitrogen, and sulfur cycling among widespread estuary sediment bacteria.</title>
        <authorList>
            <person name="Baker B.J."/>
            <person name="Lazar C.S."/>
            <person name="Teske A.P."/>
            <person name="Dick G.J."/>
        </authorList>
    </citation>
    <scope>NUCLEOTIDE SEQUENCE [LARGE SCALE GENOMIC DNA]</scope>
    <source>
        <strain evidence="12">SM1_77</strain>
    </source>
</reference>
<dbReference type="Pfam" id="PF00633">
    <property type="entry name" value="HHH"/>
    <property type="match status" value="1"/>
</dbReference>
<keyword evidence="5" id="KW-0378">Hydrolase</keyword>
<keyword evidence="2" id="KW-0004">4Fe-4S</keyword>
<evidence type="ECO:0000256" key="9">
    <source>
        <dbReference type="ARBA" id="ARBA00023295"/>
    </source>
</evidence>
<protein>
    <recommendedName>
        <fullName evidence="14">Endonuclease</fullName>
    </recommendedName>
</protein>
<accession>A0A0S8K1B5</accession>
<gene>
    <name evidence="12" type="ORF">AMJ74_02440</name>
</gene>
<dbReference type="InterPro" id="IPR003265">
    <property type="entry name" value="HhH-GPD_domain"/>
</dbReference>
<dbReference type="Pfam" id="PF00730">
    <property type="entry name" value="HhH-GPD"/>
    <property type="match status" value="1"/>
</dbReference>
<evidence type="ECO:0000256" key="1">
    <source>
        <dbReference type="ARBA" id="ARBA00008343"/>
    </source>
</evidence>
<dbReference type="PATRIC" id="fig|1703778.3.peg.59"/>
<dbReference type="PIRSF" id="PIRSF001435">
    <property type="entry name" value="Nth"/>
    <property type="match status" value="1"/>
</dbReference>
<dbReference type="SMART" id="SM00478">
    <property type="entry name" value="ENDO3c"/>
    <property type="match status" value="1"/>
</dbReference>
<keyword evidence="3" id="KW-0479">Metal-binding</keyword>
<dbReference type="InterPro" id="IPR023170">
    <property type="entry name" value="HhH_base_excis_C"/>
</dbReference>
<dbReference type="InterPro" id="IPR011257">
    <property type="entry name" value="DNA_glycosylase"/>
</dbReference>
<feature type="domain" description="Helix-hairpin-helix DNA-binding motif class 1" evidence="10">
    <location>
        <begin position="120"/>
        <end position="139"/>
    </location>
</feature>
<evidence type="ECO:0000256" key="7">
    <source>
        <dbReference type="ARBA" id="ARBA00023014"/>
    </source>
</evidence>